<sequence length="48" mass="5214">MIYRKVFSTPLRALEISAEFASTAVQPAALFDADATEAIRHSAVKTFA</sequence>
<dbReference type="RefSeq" id="WP_169495599.1">
    <property type="nucleotide sequence ID" value="NZ_JABBFZ010000001.1"/>
</dbReference>
<comment type="caution">
    <text evidence="1">The sequence shown here is derived from an EMBL/GenBank/DDBJ whole genome shotgun (WGS) entry which is preliminary data.</text>
</comment>
<dbReference type="Proteomes" id="UP000583127">
    <property type="component" value="Unassembled WGS sequence"/>
</dbReference>
<reference evidence="1 2" key="1">
    <citation type="submission" date="2020-04" db="EMBL/GenBank/DDBJ databases">
        <title>Paraburkholderia sp. G-4-1-8 isolated from soil.</title>
        <authorList>
            <person name="Dahal R.H."/>
        </authorList>
    </citation>
    <scope>NUCLEOTIDE SEQUENCE [LARGE SCALE GENOMIC DNA]</scope>
    <source>
        <strain evidence="1 2">G-4-1-8</strain>
    </source>
</reference>
<dbReference type="EMBL" id="JABBFZ010000001">
    <property type="protein sequence ID" value="NML29276.1"/>
    <property type="molecule type" value="Genomic_DNA"/>
</dbReference>
<keyword evidence="2" id="KW-1185">Reference proteome</keyword>
<evidence type="ECO:0000313" key="2">
    <source>
        <dbReference type="Proteomes" id="UP000583127"/>
    </source>
</evidence>
<gene>
    <name evidence="1" type="ORF">HHL14_00235</name>
</gene>
<proteinExistence type="predicted"/>
<accession>A0A7X9X0N2</accession>
<evidence type="ECO:0000313" key="1">
    <source>
        <dbReference type="EMBL" id="NML29276.1"/>
    </source>
</evidence>
<name>A0A7X9X0N2_9BURK</name>
<dbReference type="AlphaFoldDB" id="A0A7X9X0N2"/>
<organism evidence="1 2">
    <name type="scientific">Paraburkholderia antibiotica</name>
    <dbReference type="NCBI Taxonomy" id="2728839"/>
    <lineage>
        <taxon>Bacteria</taxon>
        <taxon>Pseudomonadati</taxon>
        <taxon>Pseudomonadota</taxon>
        <taxon>Betaproteobacteria</taxon>
        <taxon>Burkholderiales</taxon>
        <taxon>Burkholderiaceae</taxon>
        <taxon>Paraburkholderia</taxon>
    </lineage>
</organism>
<protein>
    <submittedName>
        <fullName evidence="1">Uncharacterized protein</fullName>
    </submittedName>
</protein>